<organism evidence="2 3">
    <name type="scientific">Aspergillus sydowii CBS 593.65</name>
    <dbReference type="NCBI Taxonomy" id="1036612"/>
    <lineage>
        <taxon>Eukaryota</taxon>
        <taxon>Fungi</taxon>
        <taxon>Dikarya</taxon>
        <taxon>Ascomycota</taxon>
        <taxon>Pezizomycotina</taxon>
        <taxon>Eurotiomycetes</taxon>
        <taxon>Eurotiomycetidae</taxon>
        <taxon>Eurotiales</taxon>
        <taxon>Aspergillaceae</taxon>
        <taxon>Aspergillus</taxon>
        <taxon>Aspergillus subgen. Nidulantes</taxon>
    </lineage>
</organism>
<proteinExistence type="predicted"/>
<gene>
    <name evidence="2" type="ORF">ASPSYDRAFT_49695</name>
</gene>
<keyword evidence="1" id="KW-0812">Transmembrane</keyword>
<keyword evidence="3" id="KW-1185">Reference proteome</keyword>
<dbReference type="VEuPathDB" id="FungiDB:ASPSYDRAFT_49695"/>
<reference evidence="3" key="1">
    <citation type="journal article" date="2017" name="Genome Biol.">
        <title>Comparative genomics reveals high biological diversity and specific adaptations in the industrially and medically important fungal genus Aspergillus.</title>
        <authorList>
            <person name="de Vries R.P."/>
            <person name="Riley R."/>
            <person name="Wiebenga A."/>
            <person name="Aguilar-Osorio G."/>
            <person name="Amillis S."/>
            <person name="Uchima C.A."/>
            <person name="Anderluh G."/>
            <person name="Asadollahi M."/>
            <person name="Askin M."/>
            <person name="Barry K."/>
            <person name="Battaglia E."/>
            <person name="Bayram O."/>
            <person name="Benocci T."/>
            <person name="Braus-Stromeyer S.A."/>
            <person name="Caldana C."/>
            <person name="Canovas D."/>
            <person name="Cerqueira G.C."/>
            <person name="Chen F."/>
            <person name="Chen W."/>
            <person name="Choi C."/>
            <person name="Clum A."/>
            <person name="Dos Santos R.A."/>
            <person name="Damasio A.R."/>
            <person name="Diallinas G."/>
            <person name="Emri T."/>
            <person name="Fekete E."/>
            <person name="Flipphi M."/>
            <person name="Freyberg S."/>
            <person name="Gallo A."/>
            <person name="Gournas C."/>
            <person name="Habgood R."/>
            <person name="Hainaut M."/>
            <person name="Harispe M.L."/>
            <person name="Henrissat B."/>
            <person name="Hilden K.S."/>
            <person name="Hope R."/>
            <person name="Hossain A."/>
            <person name="Karabika E."/>
            <person name="Karaffa L."/>
            <person name="Karanyi Z."/>
            <person name="Krasevec N."/>
            <person name="Kuo A."/>
            <person name="Kusch H."/>
            <person name="LaButti K."/>
            <person name="Lagendijk E.L."/>
            <person name="Lapidus A."/>
            <person name="Levasseur A."/>
            <person name="Lindquist E."/>
            <person name="Lipzen A."/>
            <person name="Logrieco A.F."/>
            <person name="MacCabe A."/>
            <person name="Maekelae M.R."/>
            <person name="Malavazi I."/>
            <person name="Melin P."/>
            <person name="Meyer V."/>
            <person name="Mielnichuk N."/>
            <person name="Miskei M."/>
            <person name="Molnar A.P."/>
            <person name="Mule G."/>
            <person name="Ngan C.Y."/>
            <person name="Orejas M."/>
            <person name="Orosz E."/>
            <person name="Ouedraogo J.P."/>
            <person name="Overkamp K.M."/>
            <person name="Park H.-S."/>
            <person name="Perrone G."/>
            <person name="Piumi F."/>
            <person name="Punt P.J."/>
            <person name="Ram A.F."/>
            <person name="Ramon A."/>
            <person name="Rauscher S."/>
            <person name="Record E."/>
            <person name="Riano-Pachon D.M."/>
            <person name="Robert V."/>
            <person name="Roehrig J."/>
            <person name="Ruller R."/>
            <person name="Salamov A."/>
            <person name="Salih N.S."/>
            <person name="Samson R.A."/>
            <person name="Sandor E."/>
            <person name="Sanguinetti M."/>
            <person name="Schuetze T."/>
            <person name="Sepcic K."/>
            <person name="Shelest E."/>
            <person name="Sherlock G."/>
            <person name="Sophianopoulou V."/>
            <person name="Squina F.M."/>
            <person name="Sun H."/>
            <person name="Susca A."/>
            <person name="Todd R.B."/>
            <person name="Tsang A."/>
            <person name="Unkles S.E."/>
            <person name="van de Wiele N."/>
            <person name="van Rossen-Uffink D."/>
            <person name="Oliveira J.V."/>
            <person name="Vesth T.C."/>
            <person name="Visser J."/>
            <person name="Yu J.-H."/>
            <person name="Zhou M."/>
            <person name="Andersen M.R."/>
            <person name="Archer D.B."/>
            <person name="Baker S.E."/>
            <person name="Benoit I."/>
            <person name="Brakhage A.A."/>
            <person name="Braus G.H."/>
            <person name="Fischer R."/>
            <person name="Frisvad J.C."/>
            <person name="Goldman G.H."/>
            <person name="Houbraken J."/>
            <person name="Oakley B."/>
            <person name="Pocsi I."/>
            <person name="Scazzocchio C."/>
            <person name="Seiboth B."/>
            <person name="vanKuyk P.A."/>
            <person name="Wortman J."/>
            <person name="Dyer P.S."/>
            <person name="Grigoriev I.V."/>
        </authorList>
    </citation>
    <scope>NUCLEOTIDE SEQUENCE [LARGE SCALE GENOMIC DNA]</scope>
    <source>
        <strain evidence="3">CBS 593.65</strain>
    </source>
</reference>
<dbReference type="OrthoDB" id="10302333at2759"/>
<accession>A0A1L9T5A0</accession>
<name>A0A1L9T5A0_9EURO</name>
<dbReference type="AlphaFoldDB" id="A0A1L9T5A0"/>
<evidence type="ECO:0000313" key="3">
    <source>
        <dbReference type="Proteomes" id="UP000184356"/>
    </source>
</evidence>
<evidence type="ECO:0000256" key="1">
    <source>
        <dbReference type="SAM" id="Phobius"/>
    </source>
</evidence>
<dbReference type="Proteomes" id="UP000184356">
    <property type="component" value="Unassembled WGS sequence"/>
</dbReference>
<keyword evidence="1" id="KW-1133">Transmembrane helix</keyword>
<dbReference type="GeneID" id="63763965"/>
<dbReference type="EMBL" id="KV878594">
    <property type="protein sequence ID" value="OJJ54575.1"/>
    <property type="molecule type" value="Genomic_DNA"/>
</dbReference>
<keyword evidence="1" id="KW-0472">Membrane</keyword>
<evidence type="ECO:0000313" key="2">
    <source>
        <dbReference type="EMBL" id="OJJ54575.1"/>
    </source>
</evidence>
<sequence>MGKFIDTFLAMGFSFCLWTLPVMNVIFPYFYSYCNEDDMMKLQMFNVAASFVVLASYMWEREEREIVGCECLNDTCNGPRFPDQAAINRQFSREMGRK</sequence>
<protein>
    <submittedName>
        <fullName evidence="2">Uncharacterized protein</fullName>
    </submittedName>
</protein>
<dbReference type="RefSeq" id="XP_040698381.1">
    <property type="nucleotide sequence ID" value="XM_040847892.1"/>
</dbReference>
<feature type="transmembrane region" description="Helical" evidence="1">
    <location>
        <begin position="7"/>
        <end position="30"/>
    </location>
</feature>